<dbReference type="RefSeq" id="WP_265763942.1">
    <property type="nucleotide sequence ID" value="NZ_JAGGJA010000001.1"/>
</dbReference>
<evidence type="ECO:0000313" key="6">
    <source>
        <dbReference type="Proteomes" id="UP001207918"/>
    </source>
</evidence>
<evidence type="ECO:0000256" key="2">
    <source>
        <dbReference type="ARBA" id="ARBA00023180"/>
    </source>
</evidence>
<accession>A0ABT3PJB7</accession>
<keyword evidence="2" id="KW-0325">Glycoprotein</keyword>
<dbReference type="Gene3D" id="2.160.20.10">
    <property type="entry name" value="Single-stranded right-handed beta-helix, Pectin lyase-like"/>
    <property type="match status" value="1"/>
</dbReference>
<organism evidence="5 6">
    <name type="scientific">Fodinibius salsisoli</name>
    <dbReference type="NCBI Taxonomy" id="2820877"/>
    <lineage>
        <taxon>Bacteria</taxon>
        <taxon>Pseudomonadati</taxon>
        <taxon>Balneolota</taxon>
        <taxon>Balneolia</taxon>
        <taxon>Balneolales</taxon>
        <taxon>Balneolaceae</taxon>
        <taxon>Fodinibius</taxon>
    </lineage>
</organism>
<gene>
    <name evidence="5" type="ORF">J6I44_00370</name>
</gene>
<dbReference type="InterPro" id="IPR011050">
    <property type="entry name" value="Pectin_lyase_fold/virulence"/>
</dbReference>
<evidence type="ECO:0000256" key="1">
    <source>
        <dbReference type="ARBA" id="ARBA00022723"/>
    </source>
</evidence>
<comment type="caution">
    <text evidence="5">The sequence shown here is derived from an EMBL/GenBank/DDBJ whole genome shotgun (WGS) entry which is preliminary data.</text>
</comment>
<feature type="region of interest" description="Disordered" evidence="3">
    <location>
        <begin position="489"/>
        <end position="527"/>
    </location>
</feature>
<evidence type="ECO:0008006" key="7">
    <source>
        <dbReference type="Google" id="ProtNLM"/>
    </source>
</evidence>
<dbReference type="PANTHER" id="PTHR42970">
    <property type="entry name" value="PECTATE LYASE C-RELATED"/>
    <property type="match status" value="1"/>
</dbReference>
<dbReference type="SUPFAM" id="SSF51126">
    <property type="entry name" value="Pectin lyase-like"/>
    <property type="match status" value="1"/>
</dbReference>
<proteinExistence type="predicted"/>
<evidence type="ECO:0000256" key="4">
    <source>
        <dbReference type="SAM" id="SignalP"/>
    </source>
</evidence>
<dbReference type="InterPro" id="IPR012334">
    <property type="entry name" value="Pectin_lyas_fold"/>
</dbReference>
<sequence>MKYFFISVLLFFGIVSLGPPAKAQYPSIPEDHEARAGAKMEKVESRSDSIWQEVLPTVMDQALNGRPYLPYASMPSHLPQAEIPAFPGAEGGGAYTLGGRGGKVYVVTSLKDSGPGTFREAVEAGGARIVVFNVSGIIKLKSPIYIRAPYLTIAGQSAPGDGVCIAGESVKINTHDVIVRHMRFRRGKTEVTRRDDALGGPAVGNIMIDHVSASWGLDENLSIYRNIFHTGHERKKLPTVNITIQNTISAEGLDTYNHAFGSTIGGHNSTFMRNLWANNVGRNPSVGMHGDFNFVNNVLFNWWNRSVDGGDYRSMFNIVNNYYKPGPITPEDDPVRHRIIEPERGNIDSLVWGRAYVHGNRVVGNEKVSQNNWAGGVQLDDMSYEEAQKYFPYLKREKPFPMPENMTVMPAEKAYQFVLENAGATLPRRDEVDQRIVRQVRTGEINNTEGKVVDTGSEFVDRRLPADSYKKGIIMDISQVGGYPEYTGEPYTDSDSDGMPDDWEEKYGLDPNDPSDATSDINGDGYTNIEKYINGIDPTKKVDWTDPDNNYDTLAEKGKLMGN</sequence>
<dbReference type="EMBL" id="JAGGJA010000001">
    <property type="protein sequence ID" value="MCW9705279.1"/>
    <property type="molecule type" value="Genomic_DNA"/>
</dbReference>
<feature type="chain" id="PRO_5047255071" description="Pectate lyase" evidence="4">
    <location>
        <begin position="24"/>
        <end position="563"/>
    </location>
</feature>
<reference evidence="5 6" key="1">
    <citation type="submission" date="2021-03" db="EMBL/GenBank/DDBJ databases">
        <title>Aliifodinibius sp. nov., a new bacterium isolated from saline soil.</title>
        <authorList>
            <person name="Galisteo C."/>
            <person name="De La Haba R."/>
            <person name="Sanchez-Porro C."/>
            <person name="Ventosa A."/>
        </authorList>
    </citation>
    <scope>NUCLEOTIDE SEQUENCE [LARGE SCALE GENOMIC DNA]</scope>
    <source>
        <strain evidence="5 6">1BSP15-2V2</strain>
    </source>
</reference>
<keyword evidence="1" id="KW-0479">Metal-binding</keyword>
<feature type="signal peptide" evidence="4">
    <location>
        <begin position="1"/>
        <end position="23"/>
    </location>
</feature>
<feature type="compositionally biased region" description="Acidic residues" evidence="3">
    <location>
        <begin position="492"/>
        <end position="504"/>
    </location>
</feature>
<evidence type="ECO:0000313" key="5">
    <source>
        <dbReference type="EMBL" id="MCW9705279.1"/>
    </source>
</evidence>
<protein>
    <recommendedName>
        <fullName evidence="7">Pectate lyase</fullName>
    </recommendedName>
</protein>
<name>A0ABT3PJB7_9BACT</name>
<dbReference type="InterPro" id="IPR052063">
    <property type="entry name" value="Polysaccharide_Lyase_1"/>
</dbReference>
<keyword evidence="6" id="KW-1185">Reference proteome</keyword>
<dbReference type="PANTHER" id="PTHR42970:SF1">
    <property type="entry name" value="PECTATE LYASE C-RELATED"/>
    <property type="match status" value="1"/>
</dbReference>
<dbReference type="Proteomes" id="UP001207918">
    <property type="component" value="Unassembled WGS sequence"/>
</dbReference>
<keyword evidence="4" id="KW-0732">Signal</keyword>
<evidence type="ECO:0000256" key="3">
    <source>
        <dbReference type="SAM" id="MobiDB-lite"/>
    </source>
</evidence>